<keyword evidence="2" id="KW-0472">Membrane</keyword>
<sequence>MQGIEIPIGAPLGKLNQDLDGAQQALKGFTVAANGDLLSIGKSLGTLERQLKVFKDGIKNSTDPGRILLLNNAIKATEAQLIGTRNAINGVGFNKFTTGSNQAAFALTNLGRVAQDAPFGFIGIQNNLNPLLESFQQLKAQSGSTSGALKALGQSLIGPAGLGIAFSVVSAAILFYQQYQQRANKSTKEAVDANKELADSIKSISGVQAEGRANASKDLSQLQSLYNATQNVNIPAKERLKIADDLIKRYPKYLSGLTAEQVLAGKAASAYISLTNAILAKGYAQAAEENRQKLINQQLNAKVEITKEQAALDKSAAELSKRTAQKQATLDIQGQAALEGGISKTSKAVENSKNKINELNQVYKNAASEIKILDDVTQGLIKTFGADVVIDTEKIDKSNKNLKTQSDILKALSVDFKQIASDVSITFGQGNEQRVVALKKAINDLISIGFTADSNIIKRLQTQLLAIDPDQIKAQGKEVGVNAAIGIGKGLALAGPVISKDFGNTLKLGLTDFQIYVNEQLLPKLQTNFETFFNNILMNGKLSFDSLGKALLNTLLSVIASDAARQVTSLLSISSGKDFTDSKKTGGGGLLGGIGTLLGIGAKAAPVAKAAPSIASIAATTGGFLGTGAALTGGTTATLATGTVATGGALLPILAGVAAIAGIASLFKKKQQAPIPQASSTISTSAAGSAQDFGGGRVVFEISGTNLVGVLNRAGAKLQRFGP</sequence>
<accession>A0A6J5PMF9</accession>
<gene>
    <name evidence="3" type="ORF">UFOVP950_25</name>
</gene>
<feature type="coiled-coil region" evidence="1">
    <location>
        <begin position="342"/>
        <end position="376"/>
    </location>
</feature>
<dbReference type="EMBL" id="LR796894">
    <property type="protein sequence ID" value="CAB4173029.1"/>
    <property type="molecule type" value="Genomic_DNA"/>
</dbReference>
<evidence type="ECO:0000256" key="1">
    <source>
        <dbReference type="SAM" id="Coils"/>
    </source>
</evidence>
<feature type="transmembrane region" description="Helical" evidence="2">
    <location>
        <begin position="649"/>
        <end position="667"/>
    </location>
</feature>
<evidence type="ECO:0000256" key="2">
    <source>
        <dbReference type="SAM" id="Phobius"/>
    </source>
</evidence>
<protein>
    <submittedName>
        <fullName evidence="3">Uncharacterized protein</fullName>
    </submittedName>
</protein>
<keyword evidence="2" id="KW-0812">Transmembrane</keyword>
<name>A0A6J5PMF9_9CAUD</name>
<reference evidence="3" key="1">
    <citation type="submission" date="2020-05" db="EMBL/GenBank/DDBJ databases">
        <authorList>
            <person name="Chiriac C."/>
            <person name="Salcher M."/>
            <person name="Ghai R."/>
            <person name="Kavagutti S V."/>
        </authorList>
    </citation>
    <scope>NUCLEOTIDE SEQUENCE</scope>
</reference>
<feature type="transmembrane region" description="Helical" evidence="2">
    <location>
        <begin position="156"/>
        <end position="176"/>
    </location>
</feature>
<evidence type="ECO:0000313" key="3">
    <source>
        <dbReference type="EMBL" id="CAB4173029.1"/>
    </source>
</evidence>
<organism evidence="3">
    <name type="scientific">uncultured Caudovirales phage</name>
    <dbReference type="NCBI Taxonomy" id="2100421"/>
    <lineage>
        <taxon>Viruses</taxon>
        <taxon>Duplodnaviria</taxon>
        <taxon>Heunggongvirae</taxon>
        <taxon>Uroviricota</taxon>
        <taxon>Caudoviricetes</taxon>
        <taxon>Peduoviridae</taxon>
        <taxon>Maltschvirus</taxon>
        <taxon>Maltschvirus maltsch</taxon>
    </lineage>
</organism>
<proteinExistence type="predicted"/>
<keyword evidence="1" id="KW-0175">Coiled coil</keyword>
<keyword evidence="2" id="KW-1133">Transmembrane helix</keyword>